<evidence type="ECO:0000313" key="1">
    <source>
        <dbReference type="EMBL" id="KGG87391.1"/>
    </source>
</evidence>
<evidence type="ECO:0000313" key="2">
    <source>
        <dbReference type="Proteomes" id="UP000029567"/>
    </source>
</evidence>
<accession>A0A0E3BCC4</accession>
<dbReference type="AlphaFoldDB" id="A0A0E3BCC4"/>
<comment type="caution">
    <text evidence="1">The sequence shown here is derived from an EMBL/GenBank/DDBJ whole genome shotgun (WGS) entry which is preliminary data.</text>
</comment>
<gene>
    <name evidence="1" type="ORF">P245_20215</name>
</gene>
<name>A0A0E3BCC4_9BURK</name>
<organism evidence="1 2">
    <name type="scientific">Comamonas thiooxydans</name>
    <dbReference type="NCBI Taxonomy" id="363952"/>
    <lineage>
        <taxon>Bacteria</taxon>
        <taxon>Pseudomonadati</taxon>
        <taxon>Pseudomonadota</taxon>
        <taxon>Betaproteobacteria</taxon>
        <taxon>Burkholderiales</taxon>
        <taxon>Comamonadaceae</taxon>
        <taxon>Comamonas</taxon>
    </lineage>
</organism>
<proteinExistence type="predicted"/>
<dbReference type="Proteomes" id="UP000029567">
    <property type="component" value="Unassembled WGS sequence"/>
</dbReference>
<dbReference type="RefSeq" id="WP_034381937.1">
    <property type="nucleotide sequence ID" value="NZ_AWTN01000108.1"/>
</dbReference>
<dbReference type="EMBL" id="AWTN01000108">
    <property type="protein sequence ID" value="KGG87391.1"/>
    <property type="molecule type" value="Genomic_DNA"/>
</dbReference>
<sequence length="120" mass="13783">MTDYDFSINGLSGCNLNASSDREYIEYGIRIINERVEKAAYFVFQLQDGRIDINETTKNQLIAARATLLFYKDALQRLKDNSKWKDAVSKYYAQALEKNESNFSAALSADTLLKTFFTIR</sequence>
<protein>
    <submittedName>
        <fullName evidence="1">Uncharacterized protein</fullName>
    </submittedName>
</protein>
<reference evidence="1 2" key="1">
    <citation type="submission" date="2013-09" db="EMBL/GenBank/DDBJ databases">
        <title>High correlation between genotypes and phenotypes of environmental bacteria Comamonas testosteroni strains.</title>
        <authorList>
            <person name="Liu L."/>
            <person name="Zhu W."/>
            <person name="Xia X."/>
            <person name="Xu B."/>
            <person name="Luo M."/>
            <person name="Wang G."/>
        </authorList>
    </citation>
    <scope>NUCLEOTIDE SEQUENCE [LARGE SCALE GENOMIC DNA]</scope>
    <source>
        <strain evidence="1 2">JL14</strain>
    </source>
</reference>